<comment type="cofactor">
    <cofactor evidence="1">
        <name>FAD</name>
        <dbReference type="ChEBI" id="CHEBI:57692"/>
    </cofactor>
</comment>
<keyword evidence="3" id="KW-0274">FAD</keyword>
<keyword evidence="8" id="KW-1185">Reference proteome</keyword>
<keyword evidence="4" id="KW-0560">Oxidoreductase</keyword>
<dbReference type="InterPro" id="IPR002938">
    <property type="entry name" value="FAD-bd"/>
</dbReference>
<evidence type="ECO:0000256" key="5">
    <source>
        <dbReference type="SAM" id="SignalP"/>
    </source>
</evidence>
<dbReference type="OMA" id="MNIRHEG"/>
<dbReference type="Gene3D" id="3.30.70.2450">
    <property type="match status" value="1"/>
</dbReference>
<feature type="domain" description="FAD-binding" evidence="6">
    <location>
        <begin position="5"/>
        <end position="199"/>
    </location>
</feature>
<dbReference type="PRINTS" id="PR00420">
    <property type="entry name" value="RNGMNOXGNASE"/>
</dbReference>
<dbReference type="AlphaFoldDB" id="A0A137PH49"/>
<evidence type="ECO:0000313" key="7">
    <source>
        <dbReference type="EMBL" id="KXN74295.1"/>
    </source>
</evidence>
<name>A0A137PH49_CONC2</name>
<keyword evidence="5" id="KW-0732">Signal</keyword>
<evidence type="ECO:0000256" key="1">
    <source>
        <dbReference type="ARBA" id="ARBA00001974"/>
    </source>
</evidence>
<dbReference type="PANTHER" id="PTHR43004:SF19">
    <property type="entry name" value="BINDING MONOOXYGENASE, PUTATIVE (JCVI)-RELATED"/>
    <property type="match status" value="1"/>
</dbReference>
<organism evidence="7 8">
    <name type="scientific">Conidiobolus coronatus (strain ATCC 28846 / CBS 209.66 / NRRL 28638)</name>
    <name type="common">Delacroixia coronata</name>
    <dbReference type="NCBI Taxonomy" id="796925"/>
    <lineage>
        <taxon>Eukaryota</taxon>
        <taxon>Fungi</taxon>
        <taxon>Fungi incertae sedis</taxon>
        <taxon>Zoopagomycota</taxon>
        <taxon>Entomophthoromycotina</taxon>
        <taxon>Entomophthoromycetes</taxon>
        <taxon>Entomophthorales</taxon>
        <taxon>Ancylistaceae</taxon>
        <taxon>Conidiobolus</taxon>
    </lineage>
</organism>
<evidence type="ECO:0000256" key="2">
    <source>
        <dbReference type="ARBA" id="ARBA00022630"/>
    </source>
</evidence>
<evidence type="ECO:0000256" key="3">
    <source>
        <dbReference type="ARBA" id="ARBA00022827"/>
    </source>
</evidence>
<protein>
    <submittedName>
        <fullName evidence="7">FAD-binding monooxygenase</fullName>
    </submittedName>
</protein>
<dbReference type="Gene3D" id="3.50.50.60">
    <property type="entry name" value="FAD/NAD(P)-binding domain"/>
    <property type="match status" value="1"/>
</dbReference>
<reference evidence="7 8" key="1">
    <citation type="journal article" date="2015" name="Genome Biol. Evol.">
        <title>Phylogenomic analyses indicate that early fungi evolved digesting cell walls of algal ancestors of land plants.</title>
        <authorList>
            <person name="Chang Y."/>
            <person name="Wang S."/>
            <person name="Sekimoto S."/>
            <person name="Aerts A.L."/>
            <person name="Choi C."/>
            <person name="Clum A."/>
            <person name="LaButti K.M."/>
            <person name="Lindquist E.A."/>
            <person name="Yee Ngan C."/>
            <person name="Ohm R.A."/>
            <person name="Salamov A.A."/>
            <person name="Grigoriev I.V."/>
            <person name="Spatafora J.W."/>
            <person name="Berbee M.L."/>
        </authorList>
    </citation>
    <scope>NUCLEOTIDE SEQUENCE [LARGE SCALE GENOMIC DNA]</scope>
    <source>
        <strain evidence="7 8">NRRL 28638</strain>
    </source>
</reference>
<dbReference type="GO" id="GO:0071949">
    <property type="term" value="F:FAD binding"/>
    <property type="evidence" value="ECO:0007669"/>
    <property type="project" value="InterPro"/>
</dbReference>
<dbReference type="PANTHER" id="PTHR43004">
    <property type="entry name" value="TRK SYSTEM POTASSIUM UPTAKE PROTEIN"/>
    <property type="match status" value="1"/>
</dbReference>
<dbReference type="SUPFAM" id="SSF51905">
    <property type="entry name" value="FAD/NAD(P)-binding domain"/>
    <property type="match status" value="1"/>
</dbReference>
<dbReference type="STRING" id="796925.A0A137PH49"/>
<dbReference type="Pfam" id="PF01494">
    <property type="entry name" value="FAD_binding_3"/>
    <property type="match status" value="1"/>
</dbReference>
<dbReference type="OrthoDB" id="2690153at2759"/>
<evidence type="ECO:0000259" key="6">
    <source>
        <dbReference type="Pfam" id="PF01494"/>
    </source>
</evidence>
<dbReference type="EMBL" id="KQ964425">
    <property type="protein sequence ID" value="KXN74295.1"/>
    <property type="molecule type" value="Genomic_DNA"/>
</dbReference>
<sequence>MNSTLPVLIIGAGPTGLALAAQLQRCGTPFRIIDPKPEVKQESRAFVVHCRTIEIFRQLGVLEKMKDKFRDMNFNMNIRHEGKNIAYYSLPDSVYPDSRPILISQYYTEIYLREYLNDLGIEIEQLELVSFQQTLDHVTATLKAPNSEDTKTIECQYMIGCDGARSIVRKQLGLEFPGMVRDRQWALIDLEMETDMHPTEGSIIWSKEKQFSKN</sequence>
<proteinExistence type="predicted"/>
<keyword evidence="2" id="KW-0285">Flavoprotein</keyword>
<feature type="signal peptide" evidence="5">
    <location>
        <begin position="1"/>
        <end position="20"/>
    </location>
</feature>
<feature type="chain" id="PRO_5007294841" evidence="5">
    <location>
        <begin position="21"/>
        <end position="214"/>
    </location>
</feature>
<gene>
    <name evidence="7" type="ORF">CONCODRAFT_2674</name>
</gene>
<accession>A0A137PH49</accession>
<dbReference type="GO" id="GO:0016709">
    <property type="term" value="F:oxidoreductase activity, acting on paired donors, with incorporation or reduction of molecular oxygen, NAD(P)H as one donor, and incorporation of one atom of oxygen"/>
    <property type="evidence" value="ECO:0007669"/>
    <property type="project" value="UniProtKB-ARBA"/>
</dbReference>
<dbReference type="InterPro" id="IPR050641">
    <property type="entry name" value="RIFMO-like"/>
</dbReference>
<dbReference type="Proteomes" id="UP000070444">
    <property type="component" value="Unassembled WGS sequence"/>
</dbReference>
<evidence type="ECO:0000313" key="8">
    <source>
        <dbReference type="Proteomes" id="UP000070444"/>
    </source>
</evidence>
<evidence type="ECO:0000256" key="4">
    <source>
        <dbReference type="ARBA" id="ARBA00023002"/>
    </source>
</evidence>
<dbReference type="InterPro" id="IPR036188">
    <property type="entry name" value="FAD/NAD-bd_sf"/>
</dbReference>
<keyword evidence="7" id="KW-0503">Monooxygenase</keyword>